<evidence type="ECO:0000313" key="3">
    <source>
        <dbReference type="Proteomes" id="UP000281431"/>
    </source>
</evidence>
<proteinExistence type="predicted"/>
<feature type="compositionally biased region" description="Acidic residues" evidence="1">
    <location>
        <begin position="303"/>
        <end position="318"/>
    </location>
</feature>
<comment type="caution">
    <text evidence="2">The sequence shown here is derived from an EMBL/GenBank/DDBJ whole genome shotgun (WGS) entry which is preliminary data.</text>
</comment>
<protein>
    <submittedName>
        <fullName evidence="2">Uncharacterized protein</fullName>
    </submittedName>
</protein>
<dbReference type="EMBL" id="REFZ01000032">
    <property type="protein sequence ID" value="RQG95624.1"/>
    <property type="molecule type" value="Genomic_DNA"/>
</dbReference>
<sequence length="318" mass="35778">MTVNFEKRPLIMDDSIEYLQENAAEFIVEKLPDGSVNLDRAAIEAEYSGNSPLDVDTWETIWAEISQPYEEPIYKDRLIYAVHSSQQFTRNKIEDAIHIGITSETLIEGGGEGDATVRLPGPRSNFEDHLSETDIDHFQSFQTWKDFWEENQFKSNNGEPDPVKEWVLVEAITHRENFGKDSKGFAAIGAGIEVGVLKEDGKSITLGSNRLPKYWRSVLEEGRYGKNSQVPLAELTVIQEYIHDISKEKAHNTIDLGIKDGLIYHNEQNTVSFRDPQTDDIDEISDAAFSDGRYPAGESNDGNPDDEPGDDESVNTPH</sequence>
<feature type="region of interest" description="Disordered" evidence="1">
    <location>
        <begin position="270"/>
        <end position="318"/>
    </location>
</feature>
<gene>
    <name evidence="2" type="ORF">EA472_21510</name>
</gene>
<name>A0A3N6M523_NATCH</name>
<keyword evidence="3" id="KW-1185">Reference proteome</keyword>
<organism evidence="2 3">
    <name type="scientific">Natrarchaeobius chitinivorans</name>
    <dbReference type="NCBI Taxonomy" id="1679083"/>
    <lineage>
        <taxon>Archaea</taxon>
        <taxon>Methanobacteriati</taxon>
        <taxon>Methanobacteriota</taxon>
        <taxon>Stenosarchaea group</taxon>
        <taxon>Halobacteria</taxon>
        <taxon>Halobacteriales</taxon>
        <taxon>Natrialbaceae</taxon>
        <taxon>Natrarchaeobius</taxon>
    </lineage>
</organism>
<dbReference type="AlphaFoldDB" id="A0A3N6M523"/>
<accession>A0A3N6M523</accession>
<evidence type="ECO:0000313" key="2">
    <source>
        <dbReference type="EMBL" id="RQG95624.1"/>
    </source>
</evidence>
<dbReference type="Proteomes" id="UP000281431">
    <property type="component" value="Unassembled WGS sequence"/>
</dbReference>
<evidence type="ECO:0000256" key="1">
    <source>
        <dbReference type="SAM" id="MobiDB-lite"/>
    </source>
</evidence>
<reference evidence="2 3" key="1">
    <citation type="submission" date="2018-10" db="EMBL/GenBank/DDBJ databases">
        <title>Natrarchaeobius chitinivorans gen. nov., sp. nov., and Natrarchaeobius haloalkaliphilus sp. nov., alkaliphilic, chitin-utilizing haloarchaea from hypersaline alkaline lakes.</title>
        <authorList>
            <person name="Sorokin D.Y."/>
            <person name="Elcheninov A.G."/>
            <person name="Kostrikina N.A."/>
            <person name="Bale N.J."/>
            <person name="Sinninghe Damste J.S."/>
            <person name="Khijniak T.V."/>
            <person name="Kublanov I.V."/>
            <person name="Toshchakov S.V."/>
        </authorList>
    </citation>
    <scope>NUCLEOTIDE SEQUENCE [LARGE SCALE GENOMIC DNA]</scope>
    <source>
        <strain evidence="2 3">AArcht7</strain>
    </source>
</reference>